<dbReference type="AlphaFoldDB" id="C4J2S6"/>
<protein>
    <submittedName>
        <fullName evidence="1">Uncharacterized protein</fullName>
    </submittedName>
</protein>
<name>C4J2S6_MAIZE</name>
<dbReference type="EMBL" id="BT085123">
    <property type="protein sequence ID" value="ACR35476.1"/>
    <property type="molecule type" value="mRNA"/>
</dbReference>
<accession>C4J2S6</accession>
<organism evidence="1">
    <name type="scientific">Zea mays</name>
    <name type="common">Maize</name>
    <dbReference type="NCBI Taxonomy" id="4577"/>
    <lineage>
        <taxon>Eukaryota</taxon>
        <taxon>Viridiplantae</taxon>
        <taxon>Streptophyta</taxon>
        <taxon>Embryophyta</taxon>
        <taxon>Tracheophyta</taxon>
        <taxon>Spermatophyta</taxon>
        <taxon>Magnoliopsida</taxon>
        <taxon>Liliopsida</taxon>
        <taxon>Poales</taxon>
        <taxon>Poaceae</taxon>
        <taxon>PACMAD clade</taxon>
        <taxon>Panicoideae</taxon>
        <taxon>Andropogonodae</taxon>
        <taxon>Andropogoneae</taxon>
        <taxon>Tripsacinae</taxon>
        <taxon>Zea</taxon>
    </lineage>
</organism>
<dbReference type="KEGG" id="zma:100501358"/>
<evidence type="ECO:0000313" key="1">
    <source>
        <dbReference type="EMBL" id="ACR35476.1"/>
    </source>
</evidence>
<dbReference type="GeneID" id="100501358"/>
<reference evidence="1" key="1">
    <citation type="journal article" date="2009" name="PLoS Genet.">
        <title>Sequencing, mapping, and analysis of 27,455 maize full-length cDNAs.</title>
        <authorList>
            <person name="Soderlund C."/>
            <person name="Descour A."/>
            <person name="Kudrna D."/>
            <person name="Bomhoff M."/>
            <person name="Boyd L."/>
            <person name="Currie J."/>
            <person name="Angelova A."/>
            <person name="Collura K."/>
            <person name="Wissotski M."/>
            <person name="Ashley E."/>
            <person name="Morrow D."/>
            <person name="Fernandes J."/>
            <person name="Walbot V."/>
            <person name="Yu Y."/>
        </authorList>
    </citation>
    <scope>NUCLEOTIDE SEQUENCE</scope>
    <source>
        <strain evidence="1">B73</strain>
    </source>
</reference>
<reference evidence="1" key="2">
    <citation type="submission" date="2012-06" db="EMBL/GenBank/DDBJ databases">
        <authorList>
            <person name="Yu Y."/>
            <person name="Currie J."/>
            <person name="Lomeli R."/>
            <person name="Angelova A."/>
            <person name="Collura K."/>
            <person name="Wissotski M."/>
            <person name="Campos D."/>
            <person name="Kudrna D."/>
            <person name="Golser W."/>
            <person name="Ashely E."/>
            <person name="Descour A."/>
            <person name="Fernandes J."/>
            <person name="Soderlund C."/>
            <person name="Walbot V."/>
        </authorList>
    </citation>
    <scope>NUCLEOTIDE SEQUENCE</scope>
    <source>
        <strain evidence="1">B73</strain>
    </source>
</reference>
<sequence length="97" mass="11139">MTSGFRETKITNSEILSLSPRLTWLSTIQSAIFKLVSGNRPARVGRQQRRQPAGRHRGSYSVRQLLASGATGRRRERRVAYYGRPTFRFCSGLRWLL</sequence>
<proteinExistence type="evidence at transcript level"/>
<dbReference type="RefSeq" id="NP_001183031.1">
    <property type="nucleotide sequence ID" value="NM_001196102.1"/>
</dbReference>